<proteinExistence type="predicted"/>
<dbReference type="EMBL" id="MT141558">
    <property type="protein sequence ID" value="QJA66685.1"/>
    <property type="molecule type" value="Genomic_DNA"/>
</dbReference>
<dbReference type="EMBL" id="MT141930">
    <property type="protein sequence ID" value="QJA72168.1"/>
    <property type="molecule type" value="Genomic_DNA"/>
</dbReference>
<protein>
    <submittedName>
        <fullName evidence="3">Uncharacterized protein</fullName>
    </submittedName>
</protein>
<evidence type="ECO:0000313" key="2">
    <source>
        <dbReference type="EMBL" id="QJA66685.1"/>
    </source>
</evidence>
<dbReference type="AlphaFoldDB" id="A0A6M3JS66"/>
<keyword evidence="1" id="KW-1133">Transmembrane helix</keyword>
<keyword evidence="1" id="KW-0812">Transmembrane</keyword>
<evidence type="ECO:0000313" key="3">
    <source>
        <dbReference type="EMBL" id="QJA72168.1"/>
    </source>
</evidence>
<gene>
    <name evidence="3" type="ORF">MM415A02865_0003</name>
    <name evidence="2" type="ORF">MM415B00340_0069</name>
</gene>
<keyword evidence="1" id="KW-0472">Membrane</keyword>
<feature type="transmembrane region" description="Helical" evidence="1">
    <location>
        <begin position="80"/>
        <end position="99"/>
    </location>
</feature>
<evidence type="ECO:0000256" key="1">
    <source>
        <dbReference type="SAM" id="Phobius"/>
    </source>
</evidence>
<sequence>MTMEKADEILSEIKGMKKSLFGEDGTGGMVKCIHDLQHTVCGNPNIAADNGLVGTVQDIKRSTDGLKTDIEVTKSGLARAWWWLGVLSLSIIAAAVFIIRTGVVK</sequence>
<organism evidence="3">
    <name type="scientific">viral metagenome</name>
    <dbReference type="NCBI Taxonomy" id="1070528"/>
    <lineage>
        <taxon>unclassified sequences</taxon>
        <taxon>metagenomes</taxon>
        <taxon>organismal metagenomes</taxon>
    </lineage>
</organism>
<accession>A0A6M3JS66</accession>
<reference evidence="3" key="1">
    <citation type="submission" date="2020-03" db="EMBL/GenBank/DDBJ databases">
        <title>The deep terrestrial virosphere.</title>
        <authorList>
            <person name="Holmfeldt K."/>
            <person name="Nilsson E."/>
            <person name="Simone D."/>
            <person name="Lopez-Fernandez M."/>
            <person name="Wu X."/>
            <person name="de Brujin I."/>
            <person name="Lundin D."/>
            <person name="Andersson A."/>
            <person name="Bertilsson S."/>
            <person name="Dopson M."/>
        </authorList>
    </citation>
    <scope>NUCLEOTIDE SEQUENCE</scope>
    <source>
        <strain evidence="3">MM415A02865</strain>
        <strain evidence="2">MM415B00340</strain>
    </source>
</reference>
<name>A0A6M3JS66_9ZZZZ</name>